<dbReference type="InterPro" id="IPR001478">
    <property type="entry name" value="PDZ"/>
</dbReference>
<dbReference type="InterPro" id="IPR036034">
    <property type="entry name" value="PDZ_sf"/>
</dbReference>
<dbReference type="InterPro" id="IPR005151">
    <property type="entry name" value="Tail-specific_protease"/>
</dbReference>
<reference evidence="7 10" key="1">
    <citation type="submission" date="2014-07" db="EMBL/GenBank/DDBJ databases">
        <title>Porphyromonadaceae bacterium OUH 308042 = ATCC BAA-2681 = DSM 28342 draft genome.</title>
        <authorList>
            <person name="Sydenham T.V."/>
            <person name="Hasman H."/>
            <person name="Justensen U.S."/>
        </authorList>
    </citation>
    <scope>NUCLEOTIDE SEQUENCE [LARGE SCALE GENOMIC DNA]</scope>
    <source>
        <strain evidence="7 10">OUH 308042</strain>
    </source>
</reference>
<dbReference type="GO" id="GO:0006508">
    <property type="term" value="P:proteolysis"/>
    <property type="evidence" value="ECO:0007669"/>
    <property type="project" value="UniProtKB-KW"/>
</dbReference>
<evidence type="ECO:0000256" key="4">
    <source>
        <dbReference type="ARBA" id="ARBA00022825"/>
    </source>
</evidence>
<dbReference type="CDD" id="cd06782">
    <property type="entry name" value="cpPDZ_CPP-like"/>
    <property type="match status" value="1"/>
</dbReference>
<dbReference type="Pfam" id="PF17820">
    <property type="entry name" value="PDZ_6"/>
    <property type="match status" value="1"/>
</dbReference>
<evidence type="ECO:0000256" key="1">
    <source>
        <dbReference type="ARBA" id="ARBA00009179"/>
    </source>
</evidence>
<dbReference type="AlphaFoldDB" id="A0A0C3NEF2"/>
<dbReference type="GO" id="GO:0007165">
    <property type="term" value="P:signal transduction"/>
    <property type="evidence" value="ECO:0007669"/>
    <property type="project" value="TreeGrafter"/>
</dbReference>
<organism evidence="7 10">
    <name type="scientific">Sanguibacteroides justesenii</name>
    <dbReference type="NCBI Taxonomy" id="1547597"/>
    <lineage>
        <taxon>Bacteria</taxon>
        <taxon>Pseudomonadati</taxon>
        <taxon>Bacteroidota</taxon>
        <taxon>Bacteroidia</taxon>
        <taxon>Bacteroidales</taxon>
        <taxon>Porphyromonadaceae</taxon>
        <taxon>Sanguibacteroides</taxon>
    </lineage>
</organism>
<sequence length="549" mass="62231">MNRSTRIVLSILGVFILTLGILSLKEDEKRFEVSKGLNIFATLFRDVNLFYVDEIEPEKLVQTGIDAMLKSLDPYTVYYPESKMDEFKMMTTGAYAGIGSVISMKDDYVVIREPYRNSPADRAGLLPGDLILSIDGMDMKGKNTEFVSQHLKGQPGKEVTIKIKRLGVEKPMELKVVRENVQLPSVPYYGMFNDKIGYIYFTGFTDKSAEDVRRAIMDLKQKGAESLVLDLRGNGGGLLDQAVEIANYFLPRNTLVVNTKGKIKQWDKEYFTSNNPIVPDMKLAVLIDRSSASASEILSGSLQDYDRAVIIGERSFGKGLVQTTRDLVYNTKLKVTTAKYYIPSGRCIQAVDYAHRNPDGSVGTIPDSLITAFKTKAGRTVYDGGGITPDVKIEPEKYAKITQELVIKDMIFDFVNEYALTHPSIPAPATFELTDDIYNDFKKYLKEHQFEYETASQAVLEKLAETAKAEKYYDQVKDQIDRLKLELGHSVDRDLDLFRKEIGEILSDQLMSRYYMQDGVVEYRMRHDRDVAKAVEVLSNEEEYRKILK</sequence>
<dbReference type="SUPFAM" id="SSF52096">
    <property type="entry name" value="ClpP/crotonase"/>
    <property type="match status" value="1"/>
</dbReference>
<keyword evidence="10" id="KW-1185">Reference proteome</keyword>
<dbReference type="GO" id="GO:0008236">
    <property type="term" value="F:serine-type peptidase activity"/>
    <property type="evidence" value="ECO:0007669"/>
    <property type="project" value="UniProtKB-KW"/>
</dbReference>
<evidence type="ECO:0000256" key="2">
    <source>
        <dbReference type="ARBA" id="ARBA00022670"/>
    </source>
</evidence>
<evidence type="ECO:0000259" key="6">
    <source>
        <dbReference type="PROSITE" id="PS50106"/>
    </source>
</evidence>
<keyword evidence="3 5" id="KW-0378">Hydrolase</keyword>
<keyword evidence="4 5" id="KW-0720">Serine protease</keyword>
<dbReference type="InterPro" id="IPR029045">
    <property type="entry name" value="ClpP/crotonase-like_dom_sf"/>
</dbReference>
<evidence type="ECO:0000313" key="8">
    <source>
        <dbReference type="EMBL" id="KIO45246.1"/>
    </source>
</evidence>
<dbReference type="Gene3D" id="2.30.42.10">
    <property type="match status" value="1"/>
</dbReference>
<name>A0A0C3NEF2_9PORP</name>
<dbReference type="InterPro" id="IPR004447">
    <property type="entry name" value="Peptidase_S41A"/>
</dbReference>
<dbReference type="Gene3D" id="3.90.226.10">
    <property type="entry name" value="2-enoyl-CoA Hydratase, Chain A, domain 1"/>
    <property type="match status" value="1"/>
</dbReference>
<dbReference type="EMBL" id="JPIT01000018">
    <property type="protein sequence ID" value="KIO45246.1"/>
    <property type="molecule type" value="Genomic_DNA"/>
</dbReference>
<dbReference type="Pfam" id="PF03572">
    <property type="entry name" value="Peptidase_S41"/>
    <property type="match status" value="1"/>
</dbReference>
<evidence type="ECO:0000256" key="3">
    <source>
        <dbReference type="ARBA" id="ARBA00022801"/>
    </source>
</evidence>
<comment type="similarity">
    <text evidence="1 5">Belongs to the peptidase S41A family.</text>
</comment>
<dbReference type="SMART" id="SM00228">
    <property type="entry name" value="PDZ"/>
    <property type="match status" value="1"/>
</dbReference>
<comment type="caution">
    <text evidence="7">The sequence shown here is derived from an EMBL/GenBank/DDBJ whole genome shotgun (WGS) entry which is preliminary data.</text>
</comment>
<dbReference type="Proteomes" id="UP000031937">
    <property type="component" value="Unassembled WGS sequence"/>
</dbReference>
<reference evidence="8 9" key="2">
    <citation type="submission" date="2014-07" db="EMBL/GenBank/DDBJ databases">
        <title>Porphyromonadaceae bacterium OUH 334697 = ATCC BAA-2682 = DSM 28341 draft genome.</title>
        <authorList>
            <person name="Sydenham T.V."/>
            <person name="Hasman H."/>
            <person name="Justesen U.S."/>
        </authorList>
    </citation>
    <scope>NUCLEOTIDE SEQUENCE [LARGE SCALE GENOMIC DNA]</scope>
    <source>
        <strain evidence="8 9">OUH 334697</strain>
    </source>
</reference>
<feature type="domain" description="PDZ" evidence="6">
    <location>
        <begin position="84"/>
        <end position="152"/>
    </location>
</feature>
<dbReference type="EMBL" id="JPIU01000039">
    <property type="protein sequence ID" value="KIO44497.1"/>
    <property type="molecule type" value="Genomic_DNA"/>
</dbReference>
<evidence type="ECO:0000313" key="7">
    <source>
        <dbReference type="EMBL" id="KIO44497.1"/>
    </source>
</evidence>
<dbReference type="PANTHER" id="PTHR32060">
    <property type="entry name" value="TAIL-SPECIFIC PROTEASE"/>
    <property type="match status" value="1"/>
</dbReference>
<dbReference type="SMART" id="SM00245">
    <property type="entry name" value="TSPc"/>
    <property type="match status" value="1"/>
</dbReference>
<dbReference type="FunFam" id="2.30.42.10:FF:000063">
    <property type="entry name" value="Peptidase, S41 family"/>
    <property type="match status" value="1"/>
</dbReference>
<dbReference type="CDD" id="cd07560">
    <property type="entry name" value="Peptidase_S41_CPP"/>
    <property type="match status" value="1"/>
</dbReference>
<dbReference type="Gene3D" id="3.30.750.44">
    <property type="match status" value="1"/>
</dbReference>
<dbReference type="InterPro" id="IPR041489">
    <property type="entry name" value="PDZ_6"/>
</dbReference>
<dbReference type="PROSITE" id="PS50106">
    <property type="entry name" value="PDZ"/>
    <property type="match status" value="1"/>
</dbReference>
<proteinExistence type="inferred from homology"/>
<evidence type="ECO:0000313" key="9">
    <source>
        <dbReference type="Proteomes" id="UP000031937"/>
    </source>
</evidence>
<dbReference type="PANTHER" id="PTHR32060:SF30">
    <property type="entry name" value="CARBOXY-TERMINAL PROCESSING PROTEASE CTPA"/>
    <property type="match status" value="1"/>
</dbReference>
<evidence type="ECO:0000256" key="5">
    <source>
        <dbReference type="RuleBase" id="RU004404"/>
    </source>
</evidence>
<dbReference type="GO" id="GO:0004175">
    <property type="term" value="F:endopeptidase activity"/>
    <property type="evidence" value="ECO:0007669"/>
    <property type="project" value="TreeGrafter"/>
</dbReference>
<dbReference type="GO" id="GO:0030288">
    <property type="term" value="C:outer membrane-bounded periplasmic space"/>
    <property type="evidence" value="ECO:0007669"/>
    <property type="project" value="TreeGrafter"/>
</dbReference>
<dbReference type="RefSeq" id="WP_041503202.1">
    <property type="nucleotide sequence ID" value="NZ_JPIT01000018.1"/>
</dbReference>
<protein>
    <submittedName>
        <fullName evidence="7">Peptidase S41</fullName>
    </submittedName>
</protein>
<evidence type="ECO:0000313" key="10">
    <source>
        <dbReference type="Proteomes" id="UP000031980"/>
    </source>
</evidence>
<dbReference type="Proteomes" id="UP000031980">
    <property type="component" value="Unassembled WGS sequence"/>
</dbReference>
<dbReference type="SUPFAM" id="SSF50156">
    <property type="entry name" value="PDZ domain-like"/>
    <property type="match status" value="1"/>
</dbReference>
<dbReference type="NCBIfam" id="TIGR00225">
    <property type="entry name" value="prc"/>
    <property type="match status" value="1"/>
</dbReference>
<dbReference type="OrthoDB" id="9812068at2"/>
<accession>A0A0C3NEF2</accession>
<gene>
    <name evidence="7" type="ORF">BA92_09905</name>
    <name evidence="8" type="ORF">IE90_07420</name>
</gene>
<keyword evidence="2 5" id="KW-0645">Protease</keyword>